<dbReference type="EMBL" id="LAZR01036954">
    <property type="protein sequence ID" value="KKL23491.1"/>
    <property type="molecule type" value="Genomic_DNA"/>
</dbReference>
<evidence type="ECO:0000313" key="1">
    <source>
        <dbReference type="EMBL" id="KKL23491.1"/>
    </source>
</evidence>
<proteinExistence type="predicted"/>
<gene>
    <name evidence="1" type="ORF">LCGC14_2424840</name>
</gene>
<sequence length="57" mass="6406">MTEQDMIDDVARADRQAVQAAVDVSRNRCEAAVKEGLLWYDRQQATEGSCRYQAQTG</sequence>
<reference evidence="1" key="1">
    <citation type="journal article" date="2015" name="Nature">
        <title>Complex archaea that bridge the gap between prokaryotes and eukaryotes.</title>
        <authorList>
            <person name="Spang A."/>
            <person name="Saw J.H."/>
            <person name="Jorgensen S.L."/>
            <person name="Zaremba-Niedzwiedzka K."/>
            <person name="Martijn J."/>
            <person name="Lind A.E."/>
            <person name="van Eijk R."/>
            <person name="Schleper C."/>
            <person name="Guy L."/>
            <person name="Ettema T.J."/>
        </authorList>
    </citation>
    <scope>NUCLEOTIDE SEQUENCE</scope>
</reference>
<name>A0A0F9E0Q5_9ZZZZ</name>
<dbReference type="AlphaFoldDB" id="A0A0F9E0Q5"/>
<comment type="caution">
    <text evidence="1">The sequence shown here is derived from an EMBL/GenBank/DDBJ whole genome shotgun (WGS) entry which is preliminary data.</text>
</comment>
<accession>A0A0F9E0Q5</accession>
<organism evidence="1">
    <name type="scientific">marine sediment metagenome</name>
    <dbReference type="NCBI Taxonomy" id="412755"/>
    <lineage>
        <taxon>unclassified sequences</taxon>
        <taxon>metagenomes</taxon>
        <taxon>ecological metagenomes</taxon>
    </lineage>
</organism>
<protein>
    <submittedName>
        <fullName evidence="1">Uncharacterized protein</fullName>
    </submittedName>
</protein>